<dbReference type="RefSeq" id="WP_019149380.1">
    <property type="nucleotide sequence ID" value="NZ_CP102252.1"/>
</dbReference>
<name>A0ABY5VAX4_9BACT</name>
<dbReference type="Gene3D" id="2.60.40.1180">
    <property type="entry name" value="Golgi alpha-mannosidase II"/>
    <property type="match status" value="1"/>
</dbReference>
<feature type="signal peptide" evidence="6">
    <location>
        <begin position="1"/>
        <end position="20"/>
    </location>
</feature>
<feature type="domain" description="Glycosyl-hydrolase 97 C-terminal oligomerisation" evidence="9">
    <location>
        <begin position="556"/>
        <end position="651"/>
    </location>
</feature>
<dbReference type="EMBL" id="CP102252">
    <property type="protein sequence ID" value="UWN65992.1"/>
    <property type="molecule type" value="Genomic_DNA"/>
</dbReference>
<evidence type="ECO:0000256" key="1">
    <source>
        <dbReference type="ARBA" id="ARBA00001913"/>
    </source>
</evidence>
<gene>
    <name evidence="10" type="ORF">NQ519_03915</name>
</gene>
<dbReference type="InterPro" id="IPR014718">
    <property type="entry name" value="GH-type_carb-bd"/>
</dbReference>
<keyword evidence="11" id="KW-1185">Reference proteome</keyword>
<feature type="chain" id="PRO_5046054309" evidence="6">
    <location>
        <begin position="21"/>
        <end position="655"/>
    </location>
</feature>
<dbReference type="InterPro" id="IPR029486">
    <property type="entry name" value="GH97_N"/>
</dbReference>
<dbReference type="Pfam" id="PF10566">
    <property type="entry name" value="Glyco_hydro_97"/>
    <property type="match status" value="1"/>
</dbReference>
<feature type="domain" description="Glycosyl-hydrolase 97 N-terminal" evidence="8">
    <location>
        <begin position="27"/>
        <end position="285"/>
    </location>
</feature>
<dbReference type="SUPFAM" id="SSF51445">
    <property type="entry name" value="(Trans)glycosidases"/>
    <property type="match status" value="1"/>
</dbReference>
<dbReference type="Gene3D" id="3.20.20.70">
    <property type="entry name" value="Aldolase class I"/>
    <property type="match status" value="1"/>
</dbReference>
<evidence type="ECO:0000256" key="5">
    <source>
        <dbReference type="ARBA" id="ARBA00023295"/>
    </source>
</evidence>
<comment type="cofactor">
    <cofactor evidence="1">
        <name>Ca(2+)</name>
        <dbReference type="ChEBI" id="CHEBI:29108"/>
    </cofactor>
</comment>
<evidence type="ECO:0000256" key="4">
    <source>
        <dbReference type="ARBA" id="ARBA00022837"/>
    </source>
</evidence>
<accession>A0ABY5VAX4</accession>
<evidence type="ECO:0000259" key="7">
    <source>
        <dbReference type="Pfam" id="PF10566"/>
    </source>
</evidence>
<dbReference type="InterPro" id="IPR019563">
    <property type="entry name" value="GH97_catalytic"/>
</dbReference>
<reference evidence="10" key="1">
    <citation type="journal article" date="2022" name="Cell">
        <title>Design, construction, and in vivo augmentation of a complex gut microbiome.</title>
        <authorList>
            <person name="Cheng A.G."/>
            <person name="Ho P.Y."/>
            <person name="Aranda-Diaz A."/>
            <person name="Jain S."/>
            <person name="Yu F.B."/>
            <person name="Meng X."/>
            <person name="Wang M."/>
            <person name="Iakiviak M."/>
            <person name="Nagashima K."/>
            <person name="Zhao A."/>
            <person name="Murugkar P."/>
            <person name="Patil A."/>
            <person name="Atabakhsh K."/>
            <person name="Weakley A."/>
            <person name="Yan J."/>
            <person name="Brumbaugh A.R."/>
            <person name="Higginbottom S."/>
            <person name="Dimas A."/>
            <person name="Shiver A.L."/>
            <person name="Deutschbauer A."/>
            <person name="Neff N."/>
            <person name="Sonnenburg J.L."/>
            <person name="Huang K.C."/>
            <person name="Fischbach M.A."/>
        </authorList>
    </citation>
    <scope>NUCLEOTIDE SEQUENCE</scope>
    <source>
        <strain evidence="10">JC50</strain>
    </source>
</reference>
<comment type="subunit">
    <text evidence="2">Monomer.</text>
</comment>
<evidence type="ECO:0000313" key="11">
    <source>
        <dbReference type="Proteomes" id="UP001058267"/>
    </source>
</evidence>
<evidence type="ECO:0000256" key="2">
    <source>
        <dbReference type="ARBA" id="ARBA00011245"/>
    </source>
</evidence>
<evidence type="ECO:0000313" key="10">
    <source>
        <dbReference type="EMBL" id="UWN65992.1"/>
    </source>
</evidence>
<dbReference type="Gene3D" id="2.70.98.10">
    <property type="match status" value="1"/>
</dbReference>
<dbReference type="InterPro" id="IPR013780">
    <property type="entry name" value="Glyco_hydro_b"/>
</dbReference>
<dbReference type="PANTHER" id="PTHR35803:SF2">
    <property type="entry name" value="RETAINING ALPHA-GALACTOSIDASE"/>
    <property type="match status" value="1"/>
</dbReference>
<evidence type="ECO:0000256" key="6">
    <source>
        <dbReference type="SAM" id="SignalP"/>
    </source>
</evidence>
<proteinExistence type="predicted"/>
<dbReference type="Pfam" id="PF14508">
    <property type="entry name" value="GH97_N"/>
    <property type="match status" value="1"/>
</dbReference>
<dbReference type="Proteomes" id="UP001058267">
    <property type="component" value="Chromosome"/>
</dbReference>
<sequence>MKKLLLIAAAVLAGASGLRAEEYTAISPDGKITVTVSTAPELRWSVTREGERLLDASRIGMKIAGAEPFGAAPVVRRAERRRIDERSTAPVPTKFRTLHDRCEELLLTFRGGWAVRFRVYDNGAVYRFETARKGTVDIESETAELNFAADFETLWPREENPDFISHCEAFFDRKHLSELDAKRYAYLPVWFSSPRGTRMVVTETDLEDYPCLFLFGGEGHSLRAQFPPVVLEARLREGSDRNEELVKKAPYIARTRGTRTFPWRVVTIDPDDRALLENNLAYQLASKPVEGDASWVRPGKISWEWWHSLNIYGVDFRSGVNTATYKYYIDFAAKYGIDYILLDEGWSVSTLNIKEPRREIDLGELIRHGREKGVGVVLWTLWNPMKKDLEGILDTYRDWGVKGIKIDFMQRSDQEMVRFYDEIARAAFDRGLIVDFHGSFKPAGLQRKYPNVLSFEGVYGMEHDKCSTDISPVHDCTLPFTRMVAGPMDYTPGATRNATRADFAISWDNPMSQGTRAHQAALYVVFESPLQMLCDSPSHYLREAEFTAFIAAVPTVWDETVGLAASVGEYAAVARRSGEKWYIGAITDWTARTLEAPLKFLDGGRYRMKVFADGVNADRIARDYRTETREVTRDDAIALRMAPGGGWAAVLEPVK</sequence>
<dbReference type="InterPro" id="IPR029483">
    <property type="entry name" value="GH97_C"/>
</dbReference>
<keyword evidence="5" id="KW-0326">Glycosidase</keyword>
<evidence type="ECO:0000259" key="8">
    <source>
        <dbReference type="Pfam" id="PF14508"/>
    </source>
</evidence>
<evidence type="ECO:0000259" key="9">
    <source>
        <dbReference type="Pfam" id="PF14509"/>
    </source>
</evidence>
<organism evidence="10 11">
    <name type="scientific">Alistipes senegalensis JC50</name>
    <dbReference type="NCBI Taxonomy" id="1033732"/>
    <lineage>
        <taxon>Bacteria</taxon>
        <taxon>Pseudomonadati</taxon>
        <taxon>Bacteroidota</taxon>
        <taxon>Bacteroidia</taxon>
        <taxon>Bacteroidales</taxon>
        <taxon>Rikenellaceae</taxon>
        <taxon>Alistipes</taxon>
    </lineage>
</organism>
<keyword evidence="3 10" id="KW-0378">Hydrolase</keyword>
<dbReference type="InterPro" id="IPR052720">
    <property type="entry name" value="Glycosyl_hydrolase_97"/>
</dbReference>
<dbReference type="PANTHER" id="PTHR35803">
    <property type="entry name" value="GLUCAN 1,4-ALPHA-GLUCOSIDASE SUSB-RELATED"/>
    <property type="match status" value="1"/>
</dbReference>
<dbReference type="GO" id="GO:0016787">
    <property type="term" value="F:hydrolase activity"/>
    <property type="evidence" value="ECO:0007669"/>
    <property type="project" value="UniProtKB-KW"/>
</dbReference>
<dbReference type="InterPro" id="IPR017853">
    <property type="entry name" value="GH"/>
</dbReference>
<feature type="domain" description="Glycosyl-hydrolase 97 catalytic" evidence="7">
    <location>
        <begin position="305"/>
        <end position="458"/>
    </location>
</feature>
<keyword evidence="4" id="KW-0106">Calcium</keyword>
<protein>
    <submittedName>
        <fullName evidence="10">Glycoside hydrolase family 97 protein</fullName>
    </submittedName>
</protein>
<evidence type="ECO:0000256" key="3">
    <source>
        <dbReference type="ARBA" id="ARBA00022801"/>
    </source>
</evidence>
<dbReference type="Pfam" id="PF14509">
    <property type="entry name" value="GH97_C"/>
    <property type="match status" value="1"/>
</dbReference>
<dbReference type="InterPro" id="IPR013785">
    <property type="entry name" value="Aldolase_TIM"/>
</dbReference>
<keyword evidence="6" id="KW-0732">Signal</keyword>